<comment type="caution">
    <text evidence="4">The sequence shown here is derived from an EMBL/GenBank/DDBJ whole genome shotgun (WGS) entry which is preliminary data.</text>
</comment>
<evidence type="ECO:0000313" key="5">
    <source>
        <dbReference type="Proteomes" id="UP000770661"/>
    </source>
</evidence>
<dbReference type="PANTHER" id="PTHR43981:SF2">
    <property type="entry name" value="ENOYL-[ACYL-CARRIER-PROTEIN] REDUCTASE, MITOCHONDRIAL"/>
    <property type="match status" value="1"/>
</dbReference>
<dbReference type="GO" id="GO:0005739">
    <property type="term" value="C:mitochondrion"/>
    <property type="evidence" value="ECO:0007669"/>
    <property type="project" value="TreeGrafter"/>
</dbReference>
<keyword evidence="2" id="KW-0560">Oxidoreductase</keyword>
<keyword evidence="5" id="KW-1185">Reference proteome</keyword>
<dbReference type="PANTHER" id="PTHR43981">
    <property type="entry name" value="ENOYL-[ACYL-CARRIER-PROTEIN] REDUCTASE, MITOCHONDRIAL"/>
    <property type="match status" value="1"/>
</dbReference>
<evidence type="ECO:0000256" key="3">
    <source>
        <dbReference type="SAM" id="MobiDB-lite"/>
    </source>
</evidence>
<accession>A0A8J5CXH6</accession>
<dbReference type="GO" id="GO:0006631">
    <property type="term" value="P:fatty acid metabolic process"/>
    <property type="evidence" value="ECO:0007669"/>
    <property type="project" value="TreeGrafter"/>
</dbReference>
<dbReference type="InterPro" id="IPR051034">
    <property type="entry name" value="Mito_Enoyl-ACP_Reductase"/>
</dbReference>
<dbReference type="SUPFAM" id="SSF51735">
    <property type="entry name" value="NAD(P)-binding Rossmann-fold domains"/>
    <property type="match status" value="1"/>
</dbReference>
<dbReference type="EMBL" id="JACEEZ010006540">
    <property type="protein sequence ID" value="KAG0724684.1"/>
    <property type="molecule type" value="Genomic_DNA"/>
</dbReference>
<dbReference type="AlphaFoldDB" id="A0A8J5CXH6"/>
<reference evidence="4" key="1">
    <citation type="submission" date="2020-07" db="EMBL/GenBank/DDBJ databases">
        <title>The High-quality genome of the commercially important snow crab, Chionoecetes opilio.</title>
        <authorList>
            <person name="Jeong J.-H."/>
            <person name="Ryu S."/>
        </authorList>
    </citation>
    <scope>NUCLEOTIDE SEQUENCE</scope>
    <source>
        <strain evidence="4">MADBK_172401_WGS</strain>
        <tissue evidence="4">Digestive gland</tissue>
    </source>
</reference>
<protein>
    <submittedName>
        <fullName evidence="4">Enoyl-[acyl-carrier-protein] reductase, mitochondrial</fullName>
    </submittedName>
</protein>
<dbReference type="InterPro" id="IPR036291">
    <property type="entry name" value="NAD(P)-bd_dom_sf"/>
</dbReference>
<gene>
    <name evidence="4" type="primary">MECR</name>
    <name evidence="4" type="ORF">GWK47_040082</name>
</gene>
<dbReference type="Proteomes" id="UP000770661">
    <property type="component" value="Unassembled WGS sequence"/>
</dbReference>
<organism evidence="4 5">
    <name type="scientific">Chionoecetes opilio</name>
    <name type="common">Atlantic snow crab</name>
    <name type="synonym">Cancer opilio</name>
    <dbReference type="NCBI Taxonomy" id="41210"/>
    <lineage>
        <taxon>Eukaryota</taxon>
        <taxon>Metazoa</taxon>
        <taxon>Ecdysozoa</taxon>
        <taxon>Arthropoda</taxon>
        <taxon>Crustacea</taxon>
        <taxon>Multicrustacea</taxon>
        <taxon>Malacostraca</taxon>
        <taxon>Eumalacostraca</taxon>
        <taxon>Eucarida</taxon>
        <taxon>Decapoda</taxon>
        <taxon>Pleocyemata</taxon>
        <taxon>Brachyura</taxon>
        <taxon>Eubrachyura</taxon>
        <taxon>Majoidea</taxon>
        <taxon>Majidae</taxon>
        <taxon>Chionoecetes</taxon>
    </lineage>
</organism>
<name>A0A8J5CXH6_CHIOP</name>
<sequence length="104" mass="11481">MHSIKQHRKNQQVKALPPAHLALNSVSGRSGTEIFRQLAQGGVMVTYGGMSTQALRSPGPTATESTSSTRLSNKMGKELERWCSEKKRNKLLEQAMFPPLFRAA</sequence>
<proteinExistence type="predicted"/>
<feature type="region of interest" description="Disordered" evidence="3">
    <location>
        <begin position="51"/>
        <end position="76"/>
    </location>
</feature>
<keyword evidence="1" id="KW-0521">NADP</keyword>
<dbReference type="OrthoDB" id="6728421at2759"/>
<dbReference type="Gene3D" id="3.40.50.720">
    <property type="entry name" value="NAD(P)-binding Rossmann-like Domain"/>
    <property type="match status" value="1"/>
</dbReference>
<feature type="compositionally biased region" description="Polar residues" evidence="3">
    <location>
        <begin position="51"/>
        <end position="72"/>
    </location>
</feature>
<evidence type="ECO:0000256" key="2">
    <source>
        <dbReference type="ARBA" id="ARBA00023002"/>
    </source>
</evidence>
<evidence type="ECO:0000313" key="4">
    <source>
        <dbReference type="EMBL" id="KAG0724684.1"/>
    </source>
</evidence>
<dbReference type="GO" id="GO:0016491">
    <property type="term" value="F:oxidoreductase activity"/>
    <property type="evidence" value="ECO:0007669"/>
    <property type="project" value="UniProtKB-KW"/>
</dbReference>
<evidence type="ECO:0000256" key="1">
    <source>
        <dbReference type="ARBA" id="ARBA00022857"/>
    </source>
</evidence>